<evidence type="ECO:0000259" key="2">
    <source>
        <dbReference type="Pfam" id="PF13488"/>
    </source>
</evidence>
<evidence type="ECO:0000313" key="4">
    <source>
        <dbReference type="Proteomes" id="UP001155241"/>
    </source>
</evidence>
<protein>
    <submittedName>
        <fullName evidence="3">Glycine zipper domain-containing protein</fullName>
    </submittedName>
</protein>
<evidence type="ECO:0000313" key="3">
    <source>
        <dbReference type="EMBL" id="MCO6044886.1"/>
    </source>
</evidence>
<gene>
    <name evidence="3" type="ORF">NG895_13315</name>
</gene>
<dbReference type="InterPro" id="IPR039567">
    <property type="entry name" value="Gly-zipper"/>
</dbReference>
<comment type="caution">
    <text evidence="3">The sequence shown here is derived from an EMBL/GenBank/DDBJ whole genome shotgun (WGS) entry which is preliminary data.</text>
</comment>
<dbReference type="AlphaFoldDB" id="A0A9X2FFQ0"/>
<reference evidence="3" key="1">
    <citation type="submission" date="2022-06" db="EMBL/GenBank/DDBJ databases">
        <title>Aeoliella straminimaris, a novel planctomycete from sediments.</title>
        <authorList>
            <person name="Vitorino I.R."/>
            <person name="Lage O.M."/>
        </authorList>
    </citation>
    <scope>NUCLEOTIDE SEQUENCE</scope>
    <source>
        <strain evidence="3">ICT_H6.2</strain>
    </source>
</reference>
<evidence type="ECO:0000256" key="1">
    <source>
        <dbReference type="SAM" id="SignalP"/>
    </source>
</evidence>
<feature type="chain" id="PRO_5040777971" evidence="1">
    <location>
        <begin position="29"/>
        <end position="199"/>
    </location>
</feature>
<keyword evidence="4" id="KW-1185">Reference proteome</keyword>
<sequence length="199" mass="20029">MSTSRIRVIAHSCLLLVLAAGCQSPYYADRGAAAGGLLGAGTGALIGSQTGNAGGGAIIGAGLGALAGNVFGAQLDEVAAQNRAAIAPQLGRQVTPGAATVQEVVAMHQAGVDPQLMTNYVTSSGVAQPISVDDVIYLHQQGVPAPVIQAMQTPTAPTTMVAAPPGPVIVEEVYPYGPPVYCEPRVCSPRVGFGISIRN</sequence>
<dbReference type="PROSITE" id="PS51257">
    <property type="entry name" value="PROKAR_LIPOPROTEIN"/>
    <property type="match status" value="1"/>
</dbReference>
<dbReference type="Proteomes" id="UP001155241">
    <property type="component" value="Unassembled WGS sequence"/>
</dbReference>
<dbReference type="RefSeq" id="WP_252852999.1">
    <property type="nucleotide sequence ID" value="NZ_JAMXLR010000043.1"/>
</dbReference>
<dbReference type="EMBL" id="JAMXLR010000043">
    <property type="protein sequence ID" value="MCO6044886.1"/>
    <property type="molecule type" value="Genomic_DNA"/>
</dbReference>
<dbReference type="Pfam" id="PF13488">
    <property type="entry name" value="Gly-zipper_Omp"/>
    <property type="match status" value="1"/>
</dbReference>
<accession>A0A9X2FFQ0</accession>
<keyword evidence="1" id="KW-0732">Signal</keyword>
<feature type="domain" description="Glycine zipper" evidence="2">
    <location>
        <begin position="35"/>
        <end position="77"/>
    </location>
</feature>
<organism evidence="3 4">
    <name type="scientific">Aeoliella straminimaris</name>
    <dbReference type="NCBI Taxonomy" id="2954799"/>
    <lineage>
        <taxon>Bacteria</taxon>
        <taxon>Pseudomonadati</taxon>
        <taxon>Planctomycetota</taxon>
        <taxon>Planctomycetia</taxon>
        <taxon>Pirellulales</taxon>
        <taxon>Lacipirellulaceae</taxon>
        <taxon>Aeoliella</taxon>
    </lineage>
</organism>
<name>A0A9X2FFQ0_9BACT</name>
<feature type="signal peptide" evidence="1">
    <location>
        <begin position="1"/>
        <end position="28"/>
    </location>
</feature>
<proteinExistence type="predicted"/>